<dbReference type="Pfam" id="PF13180">
    <property type="entry name" value="PDZ_2"/>
    <property type="match status" value="1"/>
</dbReference>
<sequence length="590" mass="60103">MAEEMNGVPTPPQSHDPYNGQSQADPATSATTDGAASAAPATSTEVSAQPTEIIETTVQEQQTETMPTQPIFQQAPQYGAYAPTSQPVPHSAPTGVFAQQNLQPTSPAPMGGNPYGGMAGVPNGPVPPNGPGSPFGPANPNNPNNGNGPAMQDQPRTASNVVVAVVAALVSAALCLGIGFMALTNGWVSVPQGNSLTSVSSNKSGSGSAKVEGGNAPDWITVSNNVSPSVVAIQTQMSNGSAKGSGAILDTEGHVVTNNHVVAGAERIQINLDNGDIYEAKVVGTDKTTDLAVLQIQNPPKDLKPITFADSSQLAPGENVMAIGNPLGYDGTVTSGIISALNRPVSVVDGNTQIVANAVQIDAAINPGNSGGPTFNAAGQVIGINSSIASNSSSESTAGSIGIGFAIPSNLVKRICEEIIKDGKAQHVALGVTIKSATVTADGVTRGGAQVQSVVSGGPADKAGIKAGDTIVAYDGNAVNDNYSLLGFVRAAAMNSTAKITLVRDGHTIDVDVTFDRAEQDVNGTNRQDSNNQNDQNGQNGNRDQNNGQDQNGQNGQNGQDGQDLNGQNDQNRNGDRDSGNGFTDPFGLW</sequence>
<dbReference type="SUPFAM" id="SSF50156">
    <property type="entry name" value="PDZ domain-like"/>
    <property type="match status" value="1"/>
</dbReference>
<keyword evidence="4" id="KW-1133">Transmembrane helix</keyword>
<protein>
    <submittedName>
        <fullName evidence="7">Peptidase</fullName>
        <ecNumber evidence="7">3.4.21.107</ecNumber>
    </submittedName>
    <submittedName>
        <fullName evidence="6">Trypsin</fullName>
    </submittedName>
</protein>
<evidence type="ECO:0000313" key="8">
    <source>
        <dbReference type="Proteomes" id="UP000003656"/>
    </source>
</evidence>
<dbReference type="Proteomes" id="UP000003656">
    <property type="component" value="Unassembled WGS sequence"/>
</dbReference>
<feature type="compositionally biased region" description="Low complexity" evidence="3">
    <location>
        <begin position="24"/>
        <end position="67"/>
    </location>
</feature>
<evidence type="ECO:0000313" key="9">
    <source>
        <dbReference type="Proteomes" id="UP000029074"/>
    </source>
</evidence>
<dbReference type="MEROPS" id="S01.494"/>
<feature type="domain" description="PDZ" evidence="5">
    <location>
        <begin position="416"/>
        <end position="481"/>
    </location>
</feature>
<feature type="transmembrane region" description="Helical" evidence="4">
    <location>
        <begin position="161"/>
        <end position="183"/>
    </location>
</feature>
<keyword evidence="4" id="KW-0472">Membrane</keyword>
<dbReference type="EC" id="3.4.21.107" evidence="7"/>
<dbReference type="PANTHER" id="PTHR43343:SF3">
    <property type="entry name" value="PROTEASE DO-LIKE 8, CHLOROPLASTIC"/>
    <property type="match status" value="1"/>
</dbReference>
<evidence type="ECO:0000313" key="7">
    <source>
        <dbReference type="EMBL" id="KFI60052.1"/>
    </source>
</evidence>
<dbReference type="PRINTS" id="PR00834">
    <property type="entry name" value="PROTEASES2C"/>
</dbReference>
<reference evidence="7 9" key="2">
    <citation type="submission" date="2014-03" db="EMBL/GenBank/DDBJ databases">
        <title>Genomics of Bifidobacteria.</title>
        <authorList>
            <person name="Ventura M."/>
            <person name="Milani C."/>
            <person name="Lugli G.A."/>
        </authorList>
    </citation>
    <scope>NUCLEOTIDE SEQUENCE [LARGE SCALE GENOMIC DNA]</scope>
    <source>
        <strain evidence="7 9">LMG 11596</strain>
    </source>
</reference>
<dbReference type="RefSeq" id="WP_006295556.1">
    <property type="nucleotide sequence ID" value="NZ_ABXB03000004.1"/>
</dbReference>
<dbReference type="eggNOG" id="COG0265">
    <property type="taxonomic scope" value="Bacteria"/>
</dbReference>
<dbReference type="GO" id="GO:0006508">
    <property type="term" value="P:proteolysis"/>
    <property type="evidence" value="ECO:0007669"/>
    <property type="project" value="UniProtKB-KW"/>
</dbReference>
<feature type="compositionally biased region" description="Low complexity" evidence="3">
    <location>
        <begin position="526"/>
        <end position="572"/>
    </location>
</feature>
<comment type="caution">
    <text evidence="6">The sequence shown here is derived from an EMBL/GenBank/DDBJ whole genome shotgun (WGS) entry which is preliminary data.</text>
</comment>
<evidence type="ECO:0000256" key="3">
    <source>
        <dbReference type="SAM" id="MobiDB-lite"/>
    </source>
</evidence>
<keyword evidence="9" id="KW-1185">Reference proteome</keyword>
<gene>
    <name evidence="7" type="ORF">BGLCM_0071</name>
    <name evidence="6" type="ORF">BIFGAL_04098</name>
</gene>
<dbReference type="EMBL" id="ABXB03000004">
    <property type="protein sequence ID" value="EFA22338.1"/>
    <property type="molecule type" value="Genomic_DNA"/>
</dbReference>
<dbReference type="EMBL" id="JGYW01000001">
    <property type="protein sequence ID" value="KFI60052.1"/>
    <property type="molecule type" value="Genomic_DNA"/>
</dbReference>
<dbReference type="Gene3D" id="2.30.42.10">
    <property type="match status" value="1"/>
</dbReference>
<proteinExistence type="predicted"/>
<keyword evidence="4" id="KW-0812">Transmembrane</keyword>
<accession>D1NW52</accession>
<dbReference type="GO" id="GO:0004252">
    <property type="term" value="F:serine-type endopeptidase activity"/>
    <property type="evidence" value="ECO:0007669"/>
    <property type="project" value="InterPro"/>
</dbReference>
<evidence type="ECO:0000259" key="5">
    <source>
        <dbReference type="PROSITE" id="PS50106"/>
    </source>
</evidence>
<dbReference type="PANTHER" id="PTHR43343">
    <property type="entry name" value="PEPTIDASE S12"/>
    <property type="match status" value="1"/>
</dbReference>
<feature type="compositionally biased region" description="Low complexity" evidence="3">
    <location>
        <begin position="135"/>
        <end position="149"/>
    </location>
</feature>
<dbReference type="InterPro" id="IPR001478">
    <property type="entry name" value="PDZ"/>
</dbReference>
<dbReference type="Proteomes" id="UP000029074">
    <property type="component" value="Unassembled WGS sequence"/>
</dbReference>
<dbReference type="InterPro" id="IPR036034">
    <property type="entry name" value="PDZ_sf"/>
</dbReference>
<reference evidence="6 8" key="1">
    <citation type="submission" date="2009-11" db="EMBL/GenBank/DDBJ databases">
        <authorList>
            <person name="Weinstock G."/>
            <person name="Sodergren E."/>
            <person name="Clifton S."/>
            <person name="Fulton L."/>
            <person name="Fulton B."/>
            <person name="Courtney L."/>
            <person name="Fronick C."/>
            <person name="Harrison M."/>
            <person name="Strong C."/>
            <person name="Farmer C."/>
            <person name="Delahaunty K."/>
            <person name="Markovic C."/>
            <person name="Hall O."/>
            <person name="Minx P."/>
            <person name="Tomlinson C."/>
            <person name="Mitreva M."/>
            <person name="Nelson J."/>
            <person name="Hou S."/>
            <person name="Wollam A."/>
            <person name="Pepin K.H."/>
            <person name="Johnson M."/>
            <person name="Bhonagiri V."/>
            <person name="Nash W.E."/>
            <person name="Warren W."/>
            <person name="Chinwalla A."/>
            <person name="Mardis E.R."/>
            <person name="Wilson R.K."/>
        </authorList>
    </citation>
    <scope>NUCLEOTIDE SEQUENCE [LARGE SCALE GENOMIC DNA]</scope>
    <source>
        <strain evidence="6 8">DSM 20093</strain>
    </source>
</reference>
<name>D1NW52_9BIFI</name>
<dbReference type="Pfam" id="PF13365">
    <property type="entry name" value="Trypsin_2"/>
    <property type="match status" value="1"/>
</dbReference>
<dbReference type="SMART" id="SM00228">
    <property type="entry name" value="PDZ"/>
    <property type="match status" value="1"/>
</dbReference>
<evidence type="ECO:0000256" key="1">
    <source>
        <dbReference type="ARBA" id="ARBA00022670"/>
    </source>
</evidence>
<dbReference type="InterPro" id="IPR051201">
    <property type="entry name" value="Chloro_Bact_Ser_Proteases"/>
</dbReference>
<feature type="region of interest" description="Disordered" evidence="3">
    <location>
        <begin position="80"/>
        <end position="155"/>
    </location>
</feature>
<dbReference type="Gene3D" id="2.40.10.120">
    <property type="match status" value="1"/>
</dbReference>
<dbReference type="InterPro" id="IPR009003">
    <property type="entry name" value="Peptidase_S1_PA"/>
</dbReference>
<feature type="region of interest" description="Disordered" evidence="3">
    <location>
        <begin position="1"/>
        <end position="67"/>
    </location>
</feature>
<dbReference type="InterPro" id="IPR001940">
    <property type="entry name" value="Peptidase_S1C"/>
</dbReference>
<dbReference type="PROSITE" id="PS50106">
    <property type="entry name" value="PDZ"/>
    <property type="match status" value="1"/>
</dbReference>
<dbReference type="STRING" id="561180.BIFGAL_04098"/>
<evidence type="ECO:0000313" key="6">
    <source>
        <dbReference type="EMBL" id="EFA22338.1"/>
    </source>
</evidence>
<evidence type="ECO:0000256" key="2">
    <source>
        <dbReference type="ARBA" id="ARBA00022801"/>
    </source>
</evidence>
<organism evidence="6 8">
    <name type="scientific">Bifidobacterium gallicum DSM 20093 = LMG 11596</name>
    <dbReference type="NCBI Taxonomy" id="561180"/>
    <lineage>
        <taxon>Bacteria</taxon>
        <taxon>Bacillati</taxon>
        <taxon>Actinomycetota</taxon>
        <taxon>Actinomycetes</taxon>
        <taxon>Bifidobacteriales</taxon>
        <taxon>Bifidobacteriaceae</taxon>
        <taxon>Bifidobacterium</taxon>
    </lineage>
</organism>
<dbReference type="OrthoDB" id="9758917at2"/>
<keyword evidence="1" id="KW-0645">Protease</keyword>
<dbReference type="AlphaFoldDB" id="D1NW52"/>
<keyword evidence="2 7" id="KW-0378">Hydrolase</keyword>
<dbReference type="SUPFAM" id="SSF50494">
    <property type="entry name" value="Trypsin-like serine proteases"/>
    <property type="match status" value="1"/>
</dbReference>
<feature type="region of interest" description="Disordered" evidence="3">
    <location>
        <begin position="521"/>
        <end position="590"/>
    </location>
</feature>
<evidence type="ECO:0000256" key="4">
    <source>
        <dbReference type="SAM" id="Phobius"/>
    </source>
</evidence>